<proteinExistence type="predicted"/>
<name>A0AAV9IPK3_CYACA</name>
<organism evidence="3 4">
    <name type="scientific">Cyanidium caldarium</name>
    <name type="common">Red alga</name>
    <dbReference type="NCBI Taxonomy" id="2771"/>
    <lineage>
        <taxon>Eukaryota</taxon>
        <taxon>Rhodophyta</taxon>
        <taxon>Bangiophyceae</taxon>
        <taxon>Cyanidiales</taxon>
        <taxon>Cyanidiaceae</taxon>
        <taxon>Cyanidium</taxon>
    </lineage>
</organism>
<feature type="compositionally biased region" description="Polar residues" evidence="1">
    <location>
        <begin position="32"/>
        <end position="41"/>
    </location>
</feature>
<dbReference type="Pfam" id="PF13716">
    <property type="entry name" value="CRAL_TRIO_2"/>
    <property type="match status" value="1"/>
</dbReference>
<dbReference type="AlphaFoldDB" id="A0AAV9IPK3"/>
<feature type="region of interest" description="Disordered" evidence="1">
    <location>
        <begin position="1"/>
        <end position="82"/>
    </location>
</feature>
<dbReference type="EMBL" id="JANCYW010000001">
    <property type="protein sequence ID" value="KAK4534015.1"/>
    <property type="molecule type" value="Genomic_DNA"/>
</dbReference>
<evidence type="ECO:0000259" key="2">
    <source>
        <dbReference type="Pfam" id="PF13716"/>
    </source>
</evidence>
<feature type="compositionally biased region" description="Polar residues" evidence="1">
    <location>
        <begin position="1"/>
        <end position="14"/>
    </location>
</feature>
<reference evidence="3 4" key="1">
    <citation type="submission" date="2022-07" db="EMBL/GenBank/DDBJ databases">
        <title>Genome-wide signatures of adaptation to extreme environments.</title>
        <authorList>
            <person name="Cho C.H."/>
            <person name="Yoon H.S."/>
        </authorList>
    </citation>
    <scope>NUCLEOTIDE SEQUENCE [LARGE SCALE GENOMIC DNA]</scope>
    <source>
        <strain evidence="3 4">DBV 063 E5</strain>
    </source>
</reference>
<dbReference type="SUPFAM" id="SSF52087">
    <property type="entry name" value="CRAL/TRIO domain"/>
    <property type="match status" value="1"/>
</dbReference>
<gene>
    <name evidence="3" type="ORF">CDCA_CDCA01G0040</name>
</gene>
<protein>
    <recommendedName>
        <fullName evidence="2">CRAL-TRIO domain-containing protein</fullName>
    </recommendedName>
</protein>
<dbReference type="Gene3D" id="3.40.525.10">
    <property type="entry name" value="CRAL-TRIO lipid binding domain"/>
    <property type="match status" value="1"/>
</dbReference>
<feature type="compositionally biased region" description="Basic residues" evidence="1">
    <location>
        <begin position="121"/>
        <end position="134"/>
    </location>
</feature>
<feature type="domain" description="CRAL-TRIO" evidence="2">
    <location>
        <begin position="176"/>
        <end position="294"/>
    </location>
</feature>
<feature type="compositionally biased region" description="Low complexity" evidence="1">
    <location>
        <begin position="42"/>
        <end position="66"/>
    </location>
</feature>
<dbReference type="InterPro" id="IPR036865">
    <property type="entry name" value="CRAL-TRIO_dom_sf"/>
</dbReference>
<evidence type="ECO:0000313" key="4">
    <source>
        <dbReference type="Proteomes" id="UP001301350"/>
    </source>
</evidence>
<dbReference type="Proteomes" id="UP001301350">
    <property type="component" value="Unassembled WGS sequence"/>
</dbReference>
<feature type="region of interest" description="Disordered" evidence="1">
    <location>
        <begin position="110"/>
        <end position="135"/>
    </location>
</feature>
<dbReference type="InterPro" id="IPR001251">
    <property type="entry name" value="CRAL-TRIO_dom"/>
</dbReference>
<evidence type="ECO:0000313" key="3">
    <source>
        <dbReference type="EMBL" id="KAK4534015.1"/>
    </source>
</evidence>
<keyword evidence="4" id="KW-1185">Reference proteome</keyword>
<accession>A0AAV9IPK3</accession>
<evidence type="ECO:0000256" key="1">
    <source>
        <dbReference type="SAM" id="MobiDB-lite"/>
    </source>
</evidence>
<sequence length="333" mass="36966">MAPSTSENPETTSADVDKSPSEVVNDDVGGSLSRTRWQQLRSTAASHGSSLTSLASSQASSNSAALDQEPVSWTEKAPSGKPHTALRIELPEGAAGAATDAAAAVDVHEPAGAPAPEQQQRRQRQRRRRRRHRGPPYVRHPLVLEAMRASVSSASPFRQLASFDFLRVLPQRDIHGHPVLLLNAKNLPPSKVELETVILFLMYVLHEAALSTRQRYTLLYVHTSWFRTHQPGLFALLRAYQRLPRRALLLLQQLVVIHPTAILWLALRTIVPFLHPRMGRKIRIVHRMKQLCSHGIMTREAVADVEWPDACFVHEGEREAVALVGSANGIENL</sequence>
<comment type="caution">
    <text evidence="3">The sequence shown here is derived from an EMBL/GenBank/DDBJ whole genome shotgun (WGS) entry which is preliminary data.</text>
</comment>